<proteinExistence type="predicted"/>
<sequence length="202" mass="22997">MAHEADSMEKLWHNYAGVFRGFDDLTLARWMSQTLSQLHGKLWRMSHPLVGAYRLAAMVAHDRQIWHQRMVAIPPDFPPAECCRAPLLPMITRDVLESGLICLHCNGTAVSFEQITDRDAAEALAGWAEEYSTTHSVAHWDDGRRGTHENFDQAFENAATESERLLSHMGQDLAPPFVEHYPSIVWEDQDECLQVRPEDIAM</sequence>
<reference evidence="1" key="1">
    <citation type="submission" date="2018-05" db="EMBL/GenBank/DDBJ databases">
        <authorList>
            <person name="Lanie J.A."/>
            <person name="Ng W.-L."/>
            <person name="Kazmierczak K.M."/>
            <person name="Andrzejewski T.M."/>
            <person name="Davidsen T.M."/>
            <person name="Wayne K.J."/>
            <person name="Tettelin H."/>
            <person name="Glass J.I."/>
            <person name="Rusch D."/>
            <person name="Podicherti R."/>
            <person name="Tsui H.-C.T."/>
            <person name="Winkler M.E."/>
        </authorList>
    </citation>
    <scope>NUCLEOTIDE SEQUENCE</scope>
</reference>
<name>A0A382SYW1_9ZZZZ</name>
<dbReference type="EMBL" id="UINC01132637">
    <property type="protein sequence ID" value="SVD15074.1"/>
    <property type="molecule type" value="Genomic_DNA"/>
</dbReference>
<protein>
    <submittedName>
        <fullName evidence="1">Uncharacterized protein</fullName>
    </submittedName>
</protein>
<evidence type="ECO:0000313" key="1">
    <source>
        <dbReference type="EMBL" id="SVD15074.1"/>
    </source>
</evidence>
<organism evidence="1">
    <name type="scientific">marine metagenome</name>
    <dbReference type="NCBI Taxonomy" id="408172"/>
    <lineage>
        <taxon>unclassified sequences</taxon>
        <taxon>metagenomes</taxon>
        <taxon>ecological metagenomes</taxon>
    </lineage>
</organism>
<dbReference type="AlphaFoldDB" id="A0A382SYW1"/>
<accession>A0A382SYW1</accession>
<gene>
    <name evidence="1" type="ORF">METZ01_LOCUS367928</name>
</gene>